<sequence>MSAFRNRDRRLVPSRRAAACSAVLGVLLTATGLTAAAHATAPAARPDTAVAGNISWDSAPADPAPTATPDPTPSSDPGNISWDAVPADAV</sequence>
<feature type="compositionally biased region" description="Low complexity" evidence="1">
    <location>
        <begin position="40"/>
        <end position="61"/>
    </location>
</feature>
<name>A0ABU7PBQ2_9ACTN</name>
<feature type="region of interest" description="Disordered" evidence="1">
    <location>
        <begin position="40"/>
        <end position="90"/>
    </location>
</feature>
<reference evidence="3 4" key="1">
    <citation type="submission" date="2023-12" db="EMBL/GenBank/DDBJ databases">
        <title>Streptomyces sp. V4-01.</title>
        <authorList>
            <person name="Somphong A."/>
            <person name="Phongsopitanun W."/>
        </authorList>
    </citation>
    <scope>NUCLEOTIDE SEQUENCE [LARGE SCALE GENOMIC DNA]</scope>
    <source>
        <strain evidence="3 4">V4-01</strain>
    </source>
</reference>
<proteinExistence type="predicted"/>
<protein>
    <submittedName>
        <fullName evidence="3">Uncharacterized protein</fullName>
    </submittedName>
</protein>
<evidence type="ECO:0000256" key="2">
    <source>
        <dbReference type="SAM" id="SignalP"/>
    </source>
</evidence>
<comment type="caution">
    <text evidence="3">The sequence shown here is derived from an EMBL/GenBank/DDBJ whole genome shotgun (WGS) entry which is preliminary data.</text>
</comment>
<organism evidence="3 4">
    <name type="scientific">Actinacidiphila polyblastidii</name>
    <dbReference type="NCBI Taxonomy" id="3110430"/>
    <lineage>
        <taxon>Bacteria</taxon>
        <taxon>Bacillati</taxon>
        <taxon>Actinomycetota</taxon>
        <taxon>Actinomycetes</taxon>
        <taxon>Kitasatosporales</taxon>
        <taxon>Streptomycetaceae</taxon>
        <taxon>Actinacidiphila</taxon>
    </lineage>
</organism>
<evidence type="ECO:0000313" key="3">
    <source>
        <dbReference type="EMBL" id="MEE4543231.1"/>
    </source>
</evidence>
<dbReference type="EMBL" id="JAZEWV010000010">
    <property type="protein sequence ID" value="MEE4543231.1"/>
    <property type="molecule type" value="Genomic_DNA"/>
</dbReference>
<keyword evidence="4" id="KW-1185">Reference proteome</keyword>
<dbReference type="RefSeq" id="WP_330795457.1">
    <property type="nucleotide sequence ID" value="NZ_JAZEWV010000010.1"/>
</dbReference>
<feature type="chain" id="PRO_5045609166" evidence="2">
    <location>
        <begin position="36"/>
        <end position="90"/>
    </location>
</feature>
<feature type="signal peptide" evidence="2">
    <location>
        <begin position="1"/>
        <end position="35"/>
    </location>
</feature>
<feature type="compositionally biased region" description="Pro residues" evidence="1">
    <location>
        <begin position="62"/>
        <end position="74"/>
    </location>
</feature>
<accession>A0ABU7PBQ2</accession>
<keyword evidence="2" id="KW-0732">Signal</keyword>
<evidence type="ECO:0000313" key="4">
    <source>
        <dbReference type="Proteomes" id="UP001344658"/>
    </source>
</evidence>
<dbReference type="Proteomes" id="UP001344658">
    <property type="component" value="Unassembled WGS sequence"/>
</dbReference>
<evidence type="ECO:0000256" key="1">
    <source>
        <dbReference type="SAM" id="MobiDB-lite"/>
    </source>
</evidence>
<gene>
    <name evidence="3" type="ORF">V2S66_14795</name>
</gene>